<keyword evidence="1" id="KW-0472">Membrane</keyword>
<evidence type="ECO:0000256" key="1">
    <source>
        <dbReference type="SAM" id="Phobius"/>
    </source>
</evidence>
<sequence>MPPLVFPPGKTTRIRWIGARVLVIGAVVFGIVPVLGFALTRSPSAIPLLLGLPVALLAGAGLWLVGTRRRIEISPDQVTWSPLFEGATTVPFAQIRHVDVPTTARGPNTVTLHLLDGRVLPVSALTMTLAQASNYADAHYQETAYALTSAHEAGRLTTGLGDRGFGRDGR</sequence>
<keyword evidence="1" id="KW-1133">Transmembrane helix</keyword>
<protein>
    <submittedName>
        <fullName evidence="2">Uncharacterized protein</fullName>
    </submittedName>
</protein>
<keyword evidence="3" id="KW-1185">Reference proteome</keyword>
<dbReference type="OrthoDB" id="4794526at2"/>
<organism evidence="2 3">
    <name type="scientific">Brachybacterium muris UCD-AY4</name>
    <dbReference type="NCBI Taxonomy" id="1249481"/>
    <lineage>
        <taxon>Bacteria</taxon>
        <taxon>Bacillati</taxon>
        <taxon>Actinomycetota</taxon>
        <taxon>Actinomycetes</taxon>
        <taxon>Micrococcales</taxon>
        <taxon>Dermabacteraceae</taxon>
        <taxon>Brachybacterium</taxon>
    </lineage>
</organism>
<dbReference type="HOGENOM" id="CLU_1567701_0_0_11"/>
<comment type="caution">
    <text evidence="2">The sequence shown here is derived from an EMBL/GenBank/DDBJ whole genome shotgun (WGS) entry which is preliminary data.</text>
</comment>
<feature type="transmembrane region" description="Helical" evidence="1">
    <location>
        <begin position="45"/>
        <end position="65"/>
    </location>
</feature>
<accession>A0A022KYI1</accession>
<dbReference type="Proteomes" id="UP000019754">
    <property type="component" value="Unassembled WGS sequence"/>
</dbReference>
<keyword evidence="1" id="KW-0812">Transmembrane</keyword>
<evidence type="ECO:0000313" key="2">
    <source>
        <dbReference type="EMBL" id="EYT50833.1"/>
    </source>
</evidence>
<dbReference type="RefSeq" id="WP_017822151.1">
    <property type="nucleotide sequence ID" value="NZ_AORC01000003.1"/>
</dbReference>
<gene>
    <name evidence="2" type="ORF">D641_0102145</name>
</gene>
<proteinExistence type="predicted"/>
<dbReference type="EMBL" id="AORC01000003">
    <property type="protein sequence ID" value="EYT50833.1"/>
    <property type="molecule type" value="Genomic_DNA"/>
</dbReference>
<evidence type="ECO:0000313" key="3">
    <source>
        <dbReference type="Proteomes" id="UP000019754"/>
    </source>
</evidence>
<feature type="transmembrane region" description="Helical" evidence="1">
    <location>
        <begin position="21"/>
        <end position="39"/>
    </location>
</feature>
<dbReference type="STRING" id="1249481.D641_0102145"/>
<name>A0A022KYI1_9MICO</name>
<dbReference type="AlphaFoldDB" id="A0A022KYI1"/>
<reference evidence="2 3" key="1">
    <citation type="journal article" date="2013" name="Genome Announc.">
        <title>Draft genome sequence of an Actinobacterium, Brachybacterium muris strain UCD-AY4.</title>
        <authorList>
            <person name="Lo J.R."/>
            <person name="Lang J.M."/>
            <person name="Darling A.E."/>
            <person name="Eisen J.A."/>
            <person name="Coil D.A."/>
        </authorList>
    </citation>
    <scope>NUCLEOTIDE SEQUENCE [LARGE SCALE GENOMIC DNA]</scope>
    <source>
        <strain evidence="2 3">UCD-AY4</strain>
    </source>
</reference>